<dbReference type="EMBL" id="KB454504">
    <property type="protein sequence ID" value="EME29964.1"/>
    <property type="molecule type" value="Genomic_DNA"/>
</dbReference>
<dbReference type="GeneID" id="17088725"/>
<dbReference type="Gramene" id="EME29964">
    <property type="protein sequence ID" value="EME29964"/>
    <property type="gene ID" value="Gasu_27470"/>
</dbReference>
<dbReference type="Gramene" id="EME29963">
    <property type="protein sequence ID" value="EME29963"/>
    <property type="gene ID" value="Gasu_27470"/>
</dbReference>
<dbReference type="OrthoDB" id="10323612at2759"/>
<dbReference type="AlphaFoldDB" id="M2Y1Y3"/>
<protein>
    <submittedName>
        <fullName evidence="1">Uncharacterized protein</fullName>
    </submittedName>
</protein>
<reference evidence="1" key="2">
    <citation type="journal article" date="2013" name="Science">
        <title>Gene Transfer from Bacteria and Archaea Facilitated Evolution of an Extremophilic Eukaryote.</title>
        <authorList>
            <person name="Schoenknecht G."/>
            <person name="Chen W.-H."/>
            <person name="Ternes C.M."/>
            <person name="Barbier G.G."/>
            <person name="Shrestha R.P."/>
            <person name="Stanke M."/>
            <person name="Brautigam A."/>
            <person name="Baker B.J."/>
            <person name="Banfield J.F."/>
            <person name="Garavito R.M."/>
            <person name="Carr K."/>
            <person name="Wilkerson C."/>
            <person name="Rensing S.A."/>
            <person name="Gagneul D."/>
            <person name="Dickenson N.E."/>
            <person name="Oesterhelt C."/>
            <person name="Lercher M.J."/>
            <person name="Weber A.P.M."/>
        </authorList>
    </citation>
    <scope>NUCLEOTIDE SEQUENCE</scope>
    <source>
        <strain evidence="1">074W</strain>
    </source>
</reference>
<reference evidence="2" key="1">
    <citation type="journal article" date="2013" name="Science">
        <title>Gene transfer from bacteria and archaea facilitated evolution of an extremophilic eukaryote.</title>
        <authorList>
            <person name="Schonknecht G."/>
            <person name="Chen W.H."/>
            <person name="Ternes C.M."/>
            <person name="Barbier G.G."/>
            <person name="Shrestha R.P."/>
            <person name="Stanke M."/>
            <person name="Brautigam A."/>
            <person name="Baker B.J."/>
            <person name="Banfield J.F."/>
            <person name="Garavito R.M."/>
            <person name="Carr K."/>
            <person name="Wilkerson C."/>
            <person name="Rensing S.A."/>
            <person name="Gagneul D."/>
            <person name="Dickenson N.E."/>
            <person name="Oesterhelt C."/>
            <person name="Lercher M.J."/>
            <person name="Weber A.P."/>
        </authorList>
    </citation>
    <scope>NUCLEOTIDE SEQUENCE [LARGE SCALE GENOMIC DNA]</scope>
    <source>
        <strain evidence="2">074W</strain>
    </source>
</reference>
<evidence type="ECO:0000313" key="1">
    <source>
        <dbReference type="EMBL" id="EME29963.1"/>
    </source>
</evidence>
<sequence>MAQLSMKAVEELYSNLIILQFWKDKPQTSLIEYVDCCRREVRKDKSALFLEILQFLIRLNANSKELRSKGLTRLPCSPIEHREFIQNTLEFFSTTFPELHLSKSSFTGNKFLETLRVISIRTLANLCKQRDVCFEHAGSKYNEEIRLRSLKLLIANEVRKHQLLKTASQQRRKQLLKLMRNIREYLESIIVQYDNMKASDGMCSELEFFVRENEQVVHLMLTWIAKLTETLSNVSTSHCTFLDSPLPLKSANLKRYQTWVDRNVFRLISCGEEIAQDTFSESASISPRDQEASAIESAIYNFIRKTESILSESS</sequence>
<dbReference type="RefSeq" id="XP_005706484.1">
    <property type="nucleotide sequence ID" value="XM_005706427.1"/>
</dbReference>
<keyword evidence="2" id="KW-1185">Reference proteome</keyword>
<organism evidence="1 2">
    <name type="scientific">Galdieria sulphuraria</name>
    <name type="common">Red alga</name>
    <dbReference type="NCBI Taxonomy" id="130081"/>
    <lineage>
        <taxon>Eukaryota</taxon>
        <taxon>Rhodophyta</taxon>
        <taxon>Bangiophyceae</taxon>
        <taxon>Galdieriales</taxon>
        <taxon>Galdieriaceae</taxon>
        <taxon>Galdieria</taxon>
    </lineage>
</organism>
<proteinExistence type="predicted"/>
<dbReference type="Proteomes" id="UP000030680">
    <property type="component" value="Unassembled WGS sequence"/>
</dbReference>
<gene>
    <name evidence="1" type="ORF">Gasu_27470</name>
</gene>
<evidence type="ECO:0000313" key="2">
    <source>
        <dbReference type="Proteomes" id="UP000030680"/>
    </source>
</evidence>
<dbReference type="KEGG" id="gsl:Gasu_27470"/>
<dbReference type="RefSeq" id="XP_005706483.1">
    <property type="nucleotide sequence ID" value="XM_005706426.1"/>
</dbReference>
<accession>M2Y1Y3</accession>
<name>M2Y1Y3_GALSU</name>
<dbReference type="EMBL" id="KB454504">
    <property type="protein sequence ID" value="EME29963.1"/>
    <property type="molecule type" value="Genomic_DNA"/>
</dbReference>